<dbReference type="Proteomes" id="UP000179243">
    <property type="component" value="Unassembled WGS sequence"/>
</dbReference>
<keyword evidence="1" id="KW-0812">Transmembrane</keyword>
<protein>
    <recommendedName>
        <fullName evidence="4">Intracellular septation protein A</fullName>
    </recommendedName>
</protein>
<feature type="transmembrane region" description="Helical" evidence="1">
    <location>
        <begin position="39"/>
        <end position="57"/>
    </location>
</feature>
<keyword evidence="1" id="KW-1133">Transmembrane helix</keyword>
<evidence type="ECO:0000313" key="3">
    <source>
        <dbReference type="Proteomes" id="UP000179243"/>
    </source>
</evidence>
<dbReference type="Pfam" id="PF04279">
    <property type="entry name" value="IspA"/>
    <property type="match status" value="1"/>
</dbReference>
<dbReference type="InterPro" id="IPR006008">
    <property type="entry name" value="YciB"/>
</dbReference>
<accession>A0A1F7FAR0</accession>
<sequence length="234" mass="26660">MDIRNLIKNLVLSFIPLLVFIVADDLLSDRYGPEQGLKYALIIAVFMGLLQAVYVFAREKRFDKMILLDTGLIIVLGAVSFISGNELFFKLKPALIEFIMVLMLGMVAFVNPRILLVMLGRFTKGMAMNDAQVTLMRRMAGGMFFLFLFHTGAIIYASLYMSHKAWAFISGGLFYILLGGYFVFSVVMARLKQRRLVRQYMGGEKMVELRDEKGRLVGTMPESVIRKNPKIFRK</sequence>
<gene>
    <name evidence="2" type="ORF">A2519_02380</name>
</gene>
<feature type="transmembrane region" description="Helical" evidence="1">
    <location>
        <begin position="95"/>
        <end position="119"/>
    </location>
</feature>
<evidence type="ECO:0000256" key="1">
    <source>
        <dbReference type="SAM" id="Phobius"/>
    </source>
</evidence>
<reference evidence="2 3" key="1">
    <citation type="journal article" date="2016" name="Nat. Commun.">
        <title>Thousands of microbial genomes shed light on interconnected biogeochemical processes in an aquifer system.</title>
        <authorList>
            <person name="Anantharaman K."/>
            <person name="Brown C.T."/>
            <person name="Hug L.A."/>
            <person name="Sharon I."/>
            <person name="Castelle C.J."/>
            <person name="Probst A.J."/>
            <person name="Thomas B.C."/>
            <person name="Singh A."/>
            <person name="Wilkins M.J."/>
            <person name="Karaoz U."/>
            <person name="Brodie E.L."/>
            <person name="Williams K.H."/>
            <person name="Hubbard S.S."/>
            <person name="Banfield J.F."/>
        </authorList>
    </citation>
    <scope>NUCLEOTIDE SEQUENCE [LARGE SCALE GENOMIC DNA]</scope>
</reference>
<evidence type="ECO:0008006" key="4">
    <source>
        <dbReference type="Google" id="ProtNLM"/>
    </source>
</evidence>
<dbReference type="EMBL" id="MFYX01000084">
    <property type="protein sequence ID" value="OGK03602.1"/>
    <property type="molecule type" value="Genomic_DNA"/>
</dbReference>
<feature type="transmembrane region" description="Helical" evidence="1">
    <location>
        <begin position="140"/>
        <end position="159"/>
    </location>
</feature>
<feature type="transmembrane region" description="Helical" evidence="1">
    <location>
        <begin position="66"/>
        <end position="83"/>
    </location>
</feature>
<keyword evidence="1" id="KW-0472">Membrane</keyword>
<name>A0A1F7FAR0_UNCRA</name>
<feature type="transmembrane region" description="Helical" evidence="1">
    <location>
        <begin position="165"/>
        <end position="191"/>
    </location>
</feature>
<dbReference type="GO" id="GO:0016020">
    <property type="term" value="C:membrane"/>
    <property type="evidence" value="ECO:0007669"/>
    <property type="project" value="InterPro"/>
</dbReference>
<dbReference type="AlphaFoldDB" id="A0A1F7FAR0"/>
<evidence type="ECO:0000313" key="2">
    <source>
        <dbReference type="EMBL" id="OGK03602.1"/>
    </source>
</evidence>
<organism evidence="2 3">
    <name type="scientific">Candidatus Raymondbacteria bacterium RIFOXYD12_FULL_49_13</name>
    <dbReference type="NCBI Taxonomy" id="1817890"/>
    <lineage>
        <taxon>Bacteria</taxon>
        <taxon>Raymondiibacteriota</taxon>
    </lineage>
</organism>
<proteinExistence type="predicted"/>
<comment type="caution">
    <text evidence="2">The sequence shown here is derived from an EMBL/GenBank/DDBJ whole genome shotgun (WGS) entry which is preliminary data.</text>
</comment>